<dbReference type="VEuPathDB" id="FungiDB:SDRG_09949"/>
<feature type="region of interest" description="Disordered" evidence="4">
    <location>
        <begin position="1"/>
        <end position="119"/>
    </location>
</feature>
<protein>
    <recommendedName>
        <fullName evidence="5">DUF4211 domain-containing protein</fullName>
    </recommendedName>
</protein>
<dbReference type="PANTHER" id="PTHR46858">
    <property type="entry name" value="OS05G0521000 PROTEIN"/>
    <property type="match status" value="1"/>
</dbReference>
<reference evidence="6 7" key="1">
    <citation type="submission" date="2012-04" db="EMBL/GenBank/DDBJ databases">
        <title>The Genome Sequence of Saprolegnia declina VS20.</title>
        <authorList>
            <consortium name="The Broad Institute Genome Sequencing Platform"/>
            <person name="Russ C."/>
            <person name="Nusbaum C."/>
            <person name="Tyler B."/>
            <person name="van West P."/>
            <person name="Dieguez-Uribeondo J."/>
            <person name="de Bruijn I."/>
            <person name="Tripathy S."/>
            <person name="Jiang R."/>
            <person name="Young S.K."/>
            <person name="Zeng Q."/>
            <person name="Gargeya S."/>
            <person name="Fitzgerald M."/>
            <person name="Haas B."/>
            <person name="Abouelleil A."/>
            <person name="Alvarado L."/>
            <person name="Arachchi H.M."/>
            <person name="Berlin A."/>
            <person name="Chapman S.B."/>
            <person name="Goldberg J."/>
            <person name="Griggs A."/>
            <person name="Gujja S."/>
            <person name="Hansen M."/>
            <person name="Howarth C."/>
            <person name="Imamovic A."/>
            <person name="Larimer J."/>
            <person name="McCowen C."/>
            <person name="Montmayeur A."/>
            <person name="Murphy C."/>
            <person name="Neiman D."/>
            <person name="Pearson M."/>
            <person name="Priest M."/>
            <person name="Roberts A."/>
            <person name="Saif S."/>
            <person name="Shea T."/>
            <person name="Sisk P."/>
            <person name="Sykes S."/>
            <person name="Wortman J."/>
            <person name="Nusbaum C."/>
            <person name="Birren B."/>
        </authorList>
    </citation>
    <scope>NUCLEOTIDE SEQUENCE [LARGE SCALE GENOMIC DNA]</scope>
    <source>
        <strain evidence="6 7">VS20</strain>
    </source>
</reference>
<dbReference type="GO" id="GO:0008270">
    <property type="term" value="F:zinc ion binding"/>
    <property type="evidence" value="ECO:0007669"/>
    <property type="project" value="UniProtKB-KW"/>
</dbReference>
<keyword evidence="3" id="KW-0862">Zinc</keyword>
<evidence type="ECO:0000256" key="3">
    <source>
        <dbReference type="ARBA" id="ARBA00022833"/>
    </source>
</evidence>
<dbReference type="RefSeq" id="XP_008614138.1">
    <property type="nucleotide sequence ID" value="XM_008615916.1"/>
</dbReference>
<feature type="compositionally biased region" description="Low complexity" evidence="4">
    <location>
        <begin position="145"/>
        <end position="156"/>
    </location>
</feature>
<gene>
    <name evidence="6" type="ORF">SDRG_09949</name>
</gene>
<feature type="region of interest" description="Disordered" evidence="4">
    <location>
        <begin position="531"/>
        <end position="570"/>
    </location>
</feature>
<feature type="region of interest" description="Disordered" evidence="4">
    <location>
        <begin position="136"/>
        <end position="160"/>
    </location>
</feature>
<dbReference type="STRING" id="1156394.T0RQ74"/>
<organism evidence="6 7">
    <name type="scientific">Saprolegnia diclina (strain VS20)</name>
    <dbReference type="NCBI Taxonomy" id="1156394"/>
    <lineage>
        <taxon>Eukaryota</taxon>
        <taxon>Sar</taxon>
        <taxon>Stramenopiles</taxon>
        <taxon>Oomycota</taxon>
        <taxon>Saprolegniomycetes</taxon>
        <taxon>Saprolegniales</taxon>
        <taxon>Saprolegniaceae</taxon>
        <taxon>Saprolegnia</taxon>
    </lineage>
</organism>
<feature type="compositionally biased region" description="Acidic residues" evidence="4">
    <location>
        <begin position="551"/>
        <end position="567"/>
    </location>
</feature>
<dbReference type="InterPro" id="IPR013083">
    <property type="entry name" value="Znf_RING/FYVE/PHD"/>
</dbReference>
<dbReference type="InParanoid" id="T0RQ74"/>
<evidence type="ECO:0000313" key="6">
    <source>
        <dbReference type="EMBL" id="EQC32197.1"/>
    </source>
</evidence>
<dbReference type="AlphaFoldDB" id="T0RQ74"/>
<accession>T0RQ74</accession>
<evidence type="ECO:0000256" key="4">
    <source>
        <dbReference type="SAM" id="MobiDB-lite"/>
    </source>
</evidence>
<dbReference type="Pfam" id="PF13926">
    <property type="entry name" value="DUF4211"/>
    <property type="match status" value="1"/>
</dbReference>
<evidence type="ECO:0000256" key="2">
    <source>
        <dbReference type="ARBA" id="ARBA00022771"/>
    </source>
</evidence>
<sequence>MSSDDEVEIITPSKASRRRITEDDEVVASSMAASLPAPIMAKRRRITEYDSDVPGDSPDAPSSGAKRKALVVLDSDSDDDKPATEIDSEEEKPAPPPRRQSLMSSTPRRSSRRLSTTPKKKKLTFATLNTCLKTASSEDEEAFVAASDSAGDGNASAEDDDFIVGDNHIEYMNDDEVATTNGIDENNEEHVYSEEEDFEAYRAAHKSRDRDEWFSIYMDYLENCMMDPTFEANNRDKIFLEAEKHVERALCQRRDSLRGLVKWPDDLVEAIEHYPSLSHVPCQYSSTCEACDRSEHLASMQVRFSGMRCGASGLYKKGWSTHLQACRKEQSMHKILFMLGSVCFNRVLLYWSLHQAKFQWCELILRMIKSANGKKPSEAARKSLHAREFRRLKELENLVDNFGEGNHRSKGQAIRNVWKSASQASDERIESRPGHISRFFEPSDARQELSDDEVQPAARANDDANTETEDEDDDVQVVRKTRGPLHVSDDNSTQEDDVVQVARMPAVPREAASSIESGYDGERSNVIVVSSGRCEDDEDDEDEEETKHDEFGDDDELVGESDDDNDVEPAGGVEKSALCLLCQARPRTAGMAHGYYIHIYCCFECGKKVFREQKVCHVCTRPIDRVMHLLPLSTQAETWIRNSTQTPSVE</sequence>
<feature type="compositionally biased region" description="Acidic residues" evidence="4">
    <location>
        <begin position="464"/>
        <end position="475"/>
    </location>
</feature>
<keyword evidence="1" id="KW-0479">Metal-binding</keyword>
<feature type="compositionally biased region" description="Acidic residues" evidence="4">
    <location>
        <begin position="535"/>
        <end position="544"/>
    </location>
</feature>
<feature type="domain" description="DUF4211" evidence="5">
    <location>
        <begin position="181"/>
        <end position="309"/>
    </location>
</feature>
<dbReference type="GeneID" id="19950676"/>
<dbReference type="GO" id="GO:0010468">
    <property type="term" value="P:regulation of gene expression"/>
    <property type="evidence" value="ECO:0007669"/>
    <property type="project" value="TreeGrafter"/>
</dbReference>
<proteinExistence type="predicted"/>
<dbReference type="GO" id="GO:0016567">
    <property type="term" value="P:protein ubiquitination"/>
    <property type="evidence" value="ECO:0007669"/>
    <property type="project" value="TreeGrafter"/>
</dbReference>
<dbReference type="Proteomes" id="UP000030762">
    <property type="component" value="Unassembled WGS sequence"/>
</dbReference>
<dbReference type="GO" id="GO:0061630">
    <property type="term" value="F:ubiquitin protein ligase activity"/>
    <property type="evidence" value="ECO:0007669"/>
    <property type="project" value="TreeGrafter"/>
</dbReference>
<keyword evidence="2" id="KW-0863">Zinc-finger</keyword>
<feature type="region of interest" description="Disordered" evidence="4">
    <location>
        <begin position="413"/>
        <end position="477"/>
    </location>
</feature>
<evidence type="ECO:0000259" key="5">
    <source>
        <dbReference type="Pfam" id="PF13926"/>
    </source>
</evidence>
<dbReference type="InterPro" id="IPR025451">
    <property type="entry name" value="DUF4211"/>
</dbReference>
<keyword evidence="7" id="KW-1185">Reference proteome</keyword>
<evidence type="ECO:0000256" key="1">
    <source>
        <dbReference type="ARBA" id="ARBA00022723"/>
    </source>
</evidence>
<name>T0RQ74_SAPDV</name>
<dbReference type="eggNOG" id="ENOG502QW2R">
    <property type="taxonomic scope" value="Eukaryota"/>
</dbReference>
<evidence type="ECO:0000313" key="7">
    <source>
        <dbReference type="Proteomes" id="UP000030762"/>
    </source>
</evidence>
<feature type="compositionally biased region" description="Low complexity" evidence="4">
    <location>
        <begin position="104"/>
        <end position="117"/>
    </location>
</feature>
<dbReference type="EMBL" id="JH767164">
    <property type="protein sequence ID" value="EQC32197.1"/>
    <property type="molecule type" value="Genomic_DNA"/>
</dbReference>
<dbReference type="OrthoDB" id="24526at2759"/>
<dbReference type="Gene3D" id="3.30.40.10">
    <property type="entry name" value="Zinc/RING finger domain, C3HC4 (zinc finger)"/>
    <property type="match status" value="1"/>
</dbReference>
<dbReference type="PANTHER" id="PTHR46858:SF5">
    <property type="entry name" value="E3 UBIQUITIN-PROTEIN LIGASE APD1-RELATED"/>
    <property type="match status" value="1"/>
</dbReference>